<feature type="signal peptide" evidence="13">
    <location>
        <begin position="1"/>
        <end position="17"/>
    </location>
</feature>
<dbReference type="FunFam" id="3.80.10.10:FF:000095">
    <property type="entry name" value="LRR receptor-like serine/threonine-protein kinase GSO1"/>
    <property type="match status" value="2"/>
</dbReference>
<evidence type="ECO:0000256" key="3">
    <source>
        <dbReference type="ARBA" id="ARBA00022475"/>
    </source>
</evidence>
<evidence type="ECO:0000256" key="11">
    <source>
        <dbReference type="ARBA" id="ARBA00023180"/>
    </source>
</evidence>
<dbReference type="PANTHER" id="PTHR48061">
    <property type="entry name" value="LEUCINE-RICH REPEAT RECEPTOR PROTEIN KINASE EMS1-LIKE-RELATED"/>
    <property type="match status" value="1"/>
</dbReference>
<sequence length="998" mass="111376">MGILCLVLLFMLHLSWSSSSTVPPPSSHLCLPRQRAALIQFKNSIFLNDYCGDDYYNDYPKTESWNKSIDCCSWEGVKCDELTGHVIGIDLSHSCLTGSLFADSNNSVFRLDRLQWLDLSSNRIDGSLSSLFHLHGLQRLNLAFNNFDGAIPSELFTQLVRLTHLNLSFSGFSGQIPNQISLLSSLVSLDLSSFSFPNFTFDGRGFDMLATNLTKLRYLVLDRVDMSDVAVTSFLNLTSSLQRLSLTICELRGEFPSQVFQFPNLKLIGLGGNQNLRGYLPKTNWSSGLESLDLSYCGGFRGLIPSSFGNLNRIASIYLSGNLFEGQIPDVFGNLTKLTSLRISRCNLSGPLPLTMFNLPKIITLDLSHNRLEAPFPNHDSDWLFTLPSLLDLDLSHNKLAGPIDRIQMPSSLQLIDLSSNDFHGPLPYSIFDLVNLTSLRLSSNNSSGVIESDMLSKLTSLQFLDLSNNSLLSLSTRDDDVNHSFPRLATVLFSSCRVSQFPGFFRTSNLEVLDLSNNTISGGISKWEAQGWEALKVLNLSHNSLTTLEQFPGKELELLDLRSNLLEGSILSTCMNLQIPDLHQLRALLISENRLTGSIPSSICNLTVLLILDLSENSFSGTIPECLGNFSYNLRLIDLQMNDLNGRIPDSFQNSELTHLFLNDNRLEGIVPPSLTNSSKLEVLNLGNNKLTDRFPHWLASLPSLQVLILRHNRFHGSLPHSIGSSNFSSLRMIDLSGNEFTSTLPTELFRNLRAMREKPKGNHSDLSFYKYEDGKYITEYYQTSVNVTTKKLEIELIKTAAIFVSMDLSNNQFFGQIPEEVGQLISLQMLNFSHNNFTSPIPSSFGNLVALESLDLSSNKLGGRIPSQMTKLTFLSVLNLSENDLVGPIPHGNQFDTFGNDSYIGNLGLCGLPLSKQCNNHGEADPLAPSVAEHEDSQVPFWQVVMMGYGSGVVLGLSLGYIVFTTGRPWWFVRAVERDLQYRFTNWIRRKRPKRN</sequence>
<dbReference type="InterPro" id="IPR003591">
    <property type="entry name" value="Leu-rich_rpt_typical-subtyp"/>
</dbReference>
<evidence type="ECO:0000256" key="8">
    <source>
        <dbReference type="ARBA" id="ARBA00022989"/>
    </source>
</evidence>
<keyword evidence="7" id="KW-0677">Repeat</keyword>
<feature type="transmembrane region" description="Helical" evidence="12">
    <location>
        <begin position="943"/>
        <end position="966"/>
    </location>
</feature>
<dbReference type="InterPro" id="IPR001611">
    <property type="entry name" value="Leu-rich_rpt"/>
</dbReference>
<keyword evidence="10 15" id="KW-0675">Receptor</keyword>
<evidence type="ECO:0000256" key="12">
    <source>
        <dbReference type="SAM" id="Phobius"/>
    </source>
</evidence>
<keyword evidence="3" id="KW-1003">Cell membrane</keyword>
<dbReference type="FunFam" id="3.80.10.10:FF:000111">
    <property type="entry name" value="LRR receptor-like serine/threonine-protein kinase ERECTA"/>
    <property type="match status" value="1"/>
</dbReference>
<dbReference type="Pfam" id="PF00560">
    <property type="entry name" value="LRR_1"/>
    <property type="match status" value="6"/>
</dbReference>
<comment type="caution">
    <text evidence="15">The sequence shown here is derived from an EMBL/GenBank/DDBJ whole genome shotgun (WGS) entry which is preliminary data.</text>
</comment>
<keyword evidence="9 12" id="KW-0472">Membrane</keyword>
<evidence type="ECO:0000313" key="16">
    <source>
        <dbReference type="Proteomes" id="UP000436088"/>
    </source>
</evidence>
<dbReference type="SMART" id="SM00365">
    <property type="entry name" value="LRR_SD22"/>
    <property type="match status" value="6"/>
</dbReference>
<dbReference type="SMART" id="SM00369">
    <property type="entry name" value="LRR_TYP"/>
    <property type="match status" value="11"/>
</dbReference>
<keyword evidence="5 12" id="KW-0812">Transmembrane</keyword>
<gene>
    <name evidence="15" type="ORF">F3Y22_tig00116954pilonHSYRG00073</name>
</gene>
<keyword evidence="11" id="KW-0325">Glycoprotein</keyword>
<dbReference type="Pfam" id="PF08263">
    <property type="entry name" value="LRRNT_2"/>
    <property type="match status" value="1"/>
</dbReference>
<evidence type="ECO:0000259" key="14">
    <source>
        <dbReference type="Pfam" id="PF08263"/>
    </source>
</evidence>
<keyword evidence="4" id="KW-0433">Leucine-rich repeat</keyword>
<comment type="similarity">
    <text evidence="2">Belongs to the RLP family.</text>
</comment>
<organism evidence="15 16">
    <name type="scientific">Hibiscus syriacus</name>
    <name type="common">Rose of Sharon</name>
    <dbReference type="NCBI Taxonomy" id="106335"/>
    <lineage>
        <taxon>Eukaryota</taxon>
        <taxon>Viridiplantae</taxon>
        <taxon>Streptophyta</taxon>
        <taxon>Embryophyta</taxon>
        <taxon>Tracheophyta</taxon>
        <taxon>Spermatophyta</taxon>
        <taxon>Magnoliopsida</taxon>
        <taxon>eudicotyledons</taxon>
        <taxon>Gunneridae</taxon>
        <taxon>Pentapetalae</taxon>
        <taxon>rosids</taxon>
        <taxon>malvids</taxon>
        <taxon>Malvales</taxon>
        <taxon>Malvaceae</taxon>
        <taxon>Malvoideae</taxon>
        <taxon>Hibiscus</taxon>
    </lineage>
</organism>
<dbReference type="InterPro" id="IPR032675">
    <property type="entry name" value="LRR_dom_sf"/>
</dbReference>
<dbReference type="SUPFAM" id="SSF52058">
    <property type="entry name" value="L domain-like"/>
    <property type="match status" value="2"/>
</dbReference>
<evidence type="ECO:0000256" key="4">
    <source>
        <dbReference type="ARBA" id="ARBA00022614"/>
    </source>
</evidence>
<dbReference type="Gene3D" id="3.80.10.10">
    <property type="entry name" value="Ribonuclease Inhibitor"/>
    <property type="match status" value="4"/>
</dbReference>
<keyword evidence="16" id="KW-1185">Reference proteome</keyword>
<proteinExistence type="inferred from homology"/>
<evidence type="ECO:0000256" key="1">
    <source>
        <dbReference type="ARBA" id="ARBA00004251"/>
    </source>
</evidence>
<dbReference type="AlphaFoldDB" id="A0A6A2WKJ1"/>
<comment type="subcellular location">
    <subcellularLocation>
        <location evidence="1">Cell membrane</location>
        <topology evidence="1">Single-pass type I membrane protein</topology>
    </subcellularLocation>
</comment>
<keyword evidence="6 13" id="KW-0732">Signal</keyword>
<dbReference type="InterPro" id="IPR013210">
    <property type="entry name" value="LRR_N_plant-typ"/>
</dbReference>
<dbReference type="OrthoDB" id="442066at2759"/>
<accession>A0A6A2WKJ1</accession>
<evidence type="ECO:0000256" key="10">
    <source>
        <dbReference type="ARBA" id="ARBA00023170"/>
    </source>
</evidence>
<reference evidence="15" key="1">
    <citation type="submission" date="2019-09" db="EMBL/GenBank/DDBJ databases">
        <title>Draft genome information of white flower Hibiscus syriacus.</title>
        <authorList>
            <person name="Kim Y.-M."/>
        </authorList>
    </citation>
    <scope>NUCLEOTIDE SEQUENCE [LARGE SCALE GENOMIC DNA]</scope>
    <source>
        <strain evidence="15">YM2019G1</strain>
    </source>
</reference>
<evidence type="ECO:0000256" key="7">
    <source>
        <dbReference type="ARBA" id="ARBA00022737"/>
    </source>
</evidence>
<dbReference type="SUPFAM" id="SSF52047">
    <property type="entry name" value="RNI-like"/>
    <property type="match status" value="1"/>
</dbReference>
<evidence type="ECO:0000313" key="15">
    <source>
        <dbReference type="EMBL" id="KAE8660272.1"/>
    </source>
</evidence>
<evidence type="ECO:0000256" key="9">
    <source>
        <dbReference type="ARBA" id="ARBA00023136"/>
    </source>
</evidence>
<dbReference type="PANTHER" id="PTHR48061:SF46">
    <property type="entry name" value="LEUCINE-RICH REPEAT-CONTAINING N-TERMINAL PLANT-TYPE DOMAIN-CONTAINING PROTEIN"/>
    <property type="match status" value="1"/>
</dbReference>
<feature type="chain" id="PRO_5025476635" evidence="13">
    <location>
        <begin position="18"/>
        <end position="998"/>
    </location>
</feature>
<dbReference type="PROSITE" id="PS51450">
    <property type="entry name" value="LRR"/>
    <property type="match status" value="2"/>
</dbReference>
<evidence type="ECO:0000256" key="2">
    <source>
        <dbReference type="ARBA" id="ARBA00009592"/>
    </source>
</evidence>
<dbReference type="Pfam" id="PF13855">
    <property type="entry name" value="LRR_8"/>
    <property type="match status" value="3"/>
</dbReference>
<dbReference type="EMBL" id="VEPZ02001732">
    <property type="protein sequence ID" value="KAE8660272.1"/>
    <property type="molecule type" value="Genomic_DNA"/>
</dbReference>
<dbReference type="InterPro" id="IPR046956">
    <property type="entry name" value="RLP23-like"/>
</dbReference>
<dbReference type="Proteomes" id="UP000436088">
    <property type="component" value="Unassembled WGS sequence"/>
</dbReference>
<protein>
    <submittedName>
        <fullName evidence="15">Receptor like protein 33</fullName>
    </submittedName>
</protein>
<evidence type="ECO:0000256" key="5">
    <source>
        <dbReference type="ARBA" id="ARBA00022692"/>
    </source>
</evidence>
<keyword evidence="8 12" id="KW-1133">Transmembrane helix</keyword>
<evidence type="ECO:0000256" key="6">
    <source>
        <dbReference type="ARBA" id="ARBA00022729"/>
    </source>
</evidence>
<dbReference type="GO" id="GO:0005886">
    <property type="term" value="C:plasma membrane"/>
    <property type="evidence" value="ECO:0007669"/>
    <property type="project" value="UniProtKB-SubCell"/>
</dbReference>
<name>A0A6A2WKJ1_HIBSY</name>
<dbReference type="PRINTS" id="PR00019">
    <property type="entry name" value="LEURICHRPT"/>
</dbReference>
<evidence type="ECO:0000256" key="13">
    <source>
        <dbReference type="SAM" id="SignalP"/>
    </source>
</evidence>
<feature type="domain" description="Leucine-rich repeat-containing N-terminal plant-type" evidence="14">
    <location>
        <begin position="32"/>
        <end position="80"/>
    </location>
</feature>